<keyword evidence="6" id="KW-0808">Transferase</keyword>
<keyword evidence="11 13" id="KW-0472">Membrane</keyword>
<keyword evidence="15" id="KW-1185">Reference proteome</keyword>
<dbReference type="GO" id="GO:0000139">
    <property type="term" value="C:Golgi membrane"/>
    <property type="evidence" value="ECO:0007669"/>
    <property type="project" value="UniProtKB-SubCell"/>
</dbReference>
<gene>
    <name evidence="14" type="ORF">MTR67_037369</name>
</gene>
<evidence type="ECO:0000256" key="1">
    <source>
        <dbReference type="ARBA" id="ARBA00001936"/>
    </source>
</evidence>
<protein>
    <recommendedName>
        <fullName evidence="13">Hexosyltransferase</fullName>
        <ecNumber evidence="13">2.4.1.-</ecNumber>
    </recommendedName>
</protein>
<evidence type="ECO:0000256" key="9">
    <source>
        <dbReference type="ARBA" id="ARBA00022989"/>
    </source>
</evidence>
<comment type="pathway">
    <text evidence="3">Protein modification; protein glycosylation.</text>
</comment>
<reference evidence="14" key="1">
    <citation type="submission" date="2023-08" db="EMBL/GenBank/DDBJ databases">
        <title>A de novo genome assembly of Solanum verrucosum Schlechtendal, a Mexican diploid species geographically isolated from the other diploid A-genome species in potato relatives.</title>
        <authorList>
            <person name="Hosaka K."/>
        </authorList>
    </citation>
    <scope>NUCLEOTIDE SEQUENCE</scope>
    <source>
        <tissue evidence="14">Young leaves</tissue>
    </source>
</reference>
<comment type="caution">
    <text evidence="13">Lacks conserved residue(s) required for the propagation of feature annotation.</text>
</comment>
<comment type="similarity">
    <text evidence="4 13">Belongs to the glycosyltransferase 31 family.</text>
</comment>
<keyword evidence="12 13" id="KW-0464">Manganese</keyword>
<feature type="transmembrane region" description="Helical" evidence="13">
    <location>
        <begin position="20"/>
        <end position="37"/>
    </location>
</feature>
<dbReference type="Pfam" id="PF01762">
    <property type="entry name" value="Galactosyl_T"/>
    <property type="match status" value="1"/>
</dbReference>
<name>A0AAF0ZP60_SOLVR</name>
<evidence type="ECO:0000256" key="5">
    <source>
        <dbReference type="ARBA" id="ARBA00022676"/>
    </source>
</evidence>
<dbReference type="EMBL" id="CP133619">
    <property type="protein sequence ID" value="WMV43984.1"/>
    <property type="molecule type" value="Genomic_DNA"/>
</dbReference>
<keyword evidence="8" id="KW-0735">Signal-anchor</keyword>
<evidence type="ECO:0000313" key="15">
    <source>
        <dbReference type="Proteomes" id="UP001234989"/>
    </source>
</evidence>
<evidence type="ECO:0000256" key="6">
    <source>
        <dbReference type="ARBA" id="ARBA00022679"/>
    </source>
</evidence>
<dbReference type="PANTHER" id="PTHR11214">
    <property type="entry name" value="BETA-1,3-N-ACETYLGLUCOSAMINYLTRANSFERASE"/>
    <property type="match status" value="1"/>
</dbReference>
<keyword evidence="9 13" id="KW-1133">Transmembrane helix</keyword>
<dbReference type="AlphaFoldDB" id="A0AAF0ZP60"/>
<sequence length="484" mass="54934">MNSRGSTNRLSSTSNFRSRMSFLMLSMFSTMAALYVAGSELRVVHELGVTPLVACGISLGVLFFVVDDDDLTVATGNCIIGRLWLDSENRVYLIQELDRRTGQGRSAISVDDTLKIITCREQQKRLTALQMELGKASQEGFVSKHLLDNNEKDSKKKLLAVIGVSTNFGNKKNRDAIRKAWMPTDWIAVAFPSNIIDLVLIRSPARKKLEEEKGIVIRFVIGRSLNRGDSSDRAIDDESRNSDDFIILNDHVESPQEQSKKTKSFFAYAVEHWDAEFYAKVNDNVYVNLDAIGAVLTSYLDKPRAYIGCMKSGEVFSQSEQKWYEPEWWKFGDGKSYFRHASGEIFAISKALAQFISINRSILRSYAHDDVSAGSWFIGLDVKYVDEGKFCCSSWSSVIDRINKLLSPYELWIVLIRRVCMRSSLIGSPLLVHKENQSLEIWCTVQRWLKFFTPIMKSRVVERAHTLVLDITMPSRNVQRVLGV</sequence>
<keyword evidence="7 13" id="KW-0812">Transmembrane</keyword>
<evidence type="ECO:0000256" key="11">
    <source>
        <dbReference type="ARBA" id="ARBA00023136"/>
    </source>
</evidence>
<proteinExistence type="inferred from homology"/>
<evidence type="ECO:0000256" key="3">
    <source>
        <dbReference type="ARBA" id="ARBA00004922"/>
    </source>
</evidence>
<dbReference type="PANTHER" id="PTHR11214:SF348">
    <property type="entry name" value="HEXOSYLTRANSFERASE"/>
    <property type="match status" value="1"/>
</dbReference>
<evidence type="ECO:0000256" key="4">
    <source>
        <dbReference type="ARBA" id="ARBA00008661"/>
    </source>
</evidence>
<dbReference type="Gene3D" id="3.90.550.50">
    <property type="match status" value="1"/>
</dbReference>
<keyword evidence="5 13" id="KW-0328">Glycosyltransferase</keyword>
<evidence type="ECO:0000256" key="13">
    <source>
        <dbReference type="RuleBase" id="RU363063"/>
    </source>
</evidence>
<feature type="transmembrane region" description="Helical" evidence="13">
    <location>
        <begin position="49"/>
        <end position="66"/>
    </location>
</feature>
<comment type="subcellular location">
    <subcellularLocation>
        <location evidence="2 13">Golgi apparatus membrane</location>
        <topology evidence="2 13">Single-pass type II membrane protein</topology>
    </subcellularLocation>
</comment>
<organism evidence="14 15">
    <name type="scientific">Solanum verrucosum</name>
    <dbReference type="NCBI Taxonomy" id="315347"/>
    <lineage>
        <taxon>Eukaryota</taxon>
        <taxon>Viridiplantae</taxon>
        <taxon>Streptophyta</taxon>
        <taxon>Embryophyta</taxon>
        <taxon>Tracheophyta</taxon>
        <taxon>Spermatophyta</taxon>
        <taxon>Magnoliopsida</taxon>
        <taxon>eudicotyledons</taxon>
        <taxon>Gunneridae</taxon>
        <taxon>Pentapetalae</taxon>
        <taxon>asterids</taxon>
        <taxon>lamiids</taxon>
        <taxon>Solanales</taxon>
        <taxon>Solanaceae</taxon>
        <taxon>Solanoideae</taxon>
        <taxon>Solaneae</taxon>
        <taxon>Solanum</taxon>
    </lineage>
</organism>
<dbReference type="InterPro" id="IPR002659">
    <property type="entry name" value="Glyco_trans_31"/>
</dbReference>
<evidence type="ECO:0000256" key="12">
    <source>
        <dbReference type="ARBA" id="ARBA00023211"/>
    </source>
</evidence>
<evidence type="ECO:0000256" key="8">
    <source>
        <dbReference type="ARBA" id="ARBA00022968"/>
    </source>
</evidence>
<evidence type="ECO:0000256" key="7">
    <source>
        <dbReference type="ARBA" id="ARBA00022692"/>
    </source>
</evidence>
<dbReference type="GO" id="GO:0008378">
    <property type="term" value="F:galactosyltransferase activity"/>
    <property type="evidence" value="ECO:0007669"/>
    <property type="project" value="TreeGrafter"/>
</dbReference>
<dbReference type="Proteomes" id="UP001234989">
    <property type="component" value="Chromosome 8"/>
</dbReference>
<evidence type="ECO:0000256" key="10">
    <source>
        <dbReference type="ARBA" id="ARBA00023034"/>
    </source>
</evidence>
<dbReference type="EC" id="2.4.1.-" evidence="13"/>
<accession>A0AAF0ZP60</accession>
<keyword evidence="10 13" id="KW-0333">Golgi apparatus</keyword>
<evidence type="ECO:0000313" key="14">
    <source>
        <dbReference type="EMBL" id="WMV43984.1"/>
    </source>
</evidence>
<comment type="cofactor">
    <cofactor evidence="1 13">
        <name>Mn(2+)</name>
        <dbReference type="ChEBI" id="CHEBI:29035"/>
    </cofactor>
</comment>
<evidence type="ECO:0000256" key="2">
    <source>
        <dbReference type="ARBA" id="ARBA00004323"/>
    </source>
</evidence>